<proteinExistence type="predicted"/>
<keyword evidence="2" id="KW-1185">Reference proteome</keyword>
<evidence type="ECO:0008006" key="3">
    <source>
        <dbReference type="Google" id="ProtNLM"/>
    </source>
</evidence>
<sequence>MRILKSERFESAEFSDNERFFIELWYSLTHSKSLDTYRVKCMNSRTLIRELSQEIQIGLIKSNGLQCLCDESNECLENDPIISIHFNILYNRIKPYLIEQPQPDKEKDEKRKKELEDKKRDFLYLSKDFSVDLERRYWECLSFELLPAIVSGDKKNIKTLVVSLLSDLIDKGWPIETLFKWHEHFLSDKNTSKYTFEKNLHFMFRYFSNKSQEFEVTLRLMGSNKLVELGSYGDFIFTNNPCNIAAKASKKFTKYNDYICFTQIKLSDSDFLSAAINAKESFEQFVDLLRFDFEPSTLKIDQVCHVRRLVDDKVELPIVKTIVPNPNEDINHSDFKSFIHDLITVSKKPVIEESSNRKIRGSIRQYRFGRDSDNFKDKFLNWWMGLETMCHIGRGDGIGEIVSHNVTMVMVLPYLHRLLLDTIATVKYAEIDWHQDLKSICSGKELDEITVDDLLEIIHSQGHRDILLESCKKSELMYYRCDELFNIFRNPDNLVKKIKTHHNHLLWHLSRLYRIRCCIVHGSDIRFRLSLFTANLEFYLKQATKFVLTIFSSNDHILNLEEIYSRTTLCYNKTIADLSNASAGKQEIRNAVFASITN</sequence>
<dbReference type="HOGENOM" id="CLU_448234_0_0_7"/>
<gene>
    <name evidence="1" type="ordered locus">Ppro_3666</name>
</gene>
<name>A0R823_PELPD</name>
<accession>A0R823</accession>
<reference evidence="1 2" key="1">
    <citation type="submission" date="2006-10" db="EMBL/GenBank/DDBJ databases">
        <title>Complete sequence of plasmid pPRO1 of Pelobacter propionicus DSM 2379.</title>
        <authorList>
            <consortium name="US DOE Joint Genome Institute"/>
            <person name="Copeland A."/>
            <person name="Lucas S."/>
            <person name="Lapidus A."/>
            <person name="Barry K."/>
            <person name="Detter J.C."/>
            <person name="Glavina del Rio T."/>
            <person name="Hammon N."/>
            <person name="Israni S."/>
            <person name="Dalin E."/>
            <person name="Tice H."/>
            <person name="Pitluck S."/>
            <person name="Saunders E."/>
            <person name="Brettin T."/>
            <person name="Bruce D."/>
            <person name="Han C."/>
            <person name="Tapia R."/>
            <person name="Schmutz J."/>
            <person name="Larimer F."/>
            <person name="Land M."/>
            <person name="Hauser L."/>
            <person name="Kyrpides N."/>
            <person name="Kim E."/>
            <person name="Lovley D."/>
            <person name="Richardson P."/>
        </authorList>
    </citation>
    <scope>NUCLEOTIDE SEQUENCE [LARGE SCALE GENOMIC DNA]</scope>
    <source>
        <strain evidence="2">DSM 2379 / NBRC 103807 / OttBd1</strain>
        <plasmid evidence="2">Plasmid pPRO1</plasmid>
    </source>
</reference>
<protein>
    <recommendedName>
        <fullName evidence="3">Apea-like HEPN domain-containing protein</fullName>
    </recommendedName>
</protein>
<evidence type="ECO:0000313" key="2">
    <source>
        <dbReference type="Proteomes" id="UP000006732"/>
    </source>
</evidence>
<geneLocation type="plasmid" evidence="1 2">
    <name>pPRO1</name>
</geneLocation>
<dbReference type="EMBL" id="CP000483">
    <property type="protein sequence ID" value="ABL01258.1"/>
    <property type="molecule type" value="Genomic_DNA"/>
</dbReference>
<evidence type="ECO:0000313" key="1">
    <source>
        <dbReference type="EMBL" id="ABL01258.1"/>
    </source>
</evidence>
<organism evidence="1 2">
    <name type="scientific">Pelobacter propionicus (strain DSM 2379 / NBRC 103807 / OttBd1)</name>
    <dbReference type="NCBI Taxonomy" id="338966"/>
    <lineage>
        <taxon>Bacteria</taxon>
        <taxon>Pseudomonadati</taxon>
        <taxon>Thermodesulfobacteriota</taxon>
        <taxon>Desulfuromonadia</taxon>
        <taxon>Desulfuromonadales</taxon>
        <taxon>Desulfuromonadaceae</taxon>
        <taxon>Pelobacter</taxon>
    </lineage>
</organism>
<dbReference type="eggNOG" id="COG0286">
    <property type="taxonomic scope" value="Bacteria"/>
</dbReference>
<dbReference type="AlphaFoldDB" id="A0R823"/>
<keyword evidence="1" id="KW-0614">Plasmid</keyword>
<dbReference type="KEGG" id="ppd:Ppro_3666"/>
<dbReference type="Proteomes" id="UP000006732">
    <property type="component" value="Plasmid pPRO1"/>
</dbReference>